<dbReference type="Gene3D" id="3.40.190.150">
    <property type="entry name" value="Bordetella uptake gene, domain 1"/>
    <property type="match status" value="1"/>
</dbReference>
<name>A0A3P4B635_9BURK</name>
<reference evidence="3 4" key="1">
    <citation type="submission" date="2018-10" db="EMBL/GenBank/DDBJ databases">
        <authorList>
            <person name="Criscuolo A."/>
        </authorList>
    </citation>
    <scope>NUCLEOTIDE SEQUENCE [LARGE SCALE GENOMIC DNA]</scope>
    <source>
        <strain evidence="3">DnA1</strain>
    </source>
</reference>
<sequence length="327" mass="34733">MNQRILPAIAYAIAGAALACASLAHAAYPDKPIRLVVPYPPGGVGDTVSREVGQQLAQRLGTQVVIENRPGGKLVIATENVARAAPDGYTLLLASVSSFALNPAGMKSLPYDPRKDFAPVSRLFDAPLILVASPSLGVDNVKQLIAYARSHPDKLNYGSIGAGSSTHLAAELMKADARIDLTHIPYKGSAPAIADLLGGRIQMMFDGGPSSLPHVQSGRLKLLAVTSAKRFSYLPEVPTVAESGLPNYDVTPWWGIVAPAGTPQPIVDRLAAEIADITRNRVLRDKLGKQGVELVASTPAEFGALIETEIARWTRFFKQTGISLDDE</sequence>
<evidence type="ECO:0000256" key="1">
    <source>
        <dbReference type="ARBA" id="ARBA00006987"/>
    </source>
</evidence>
<dbReference type="Pfam" id="PF03401">
    <property type="entry name" value="TctC"/>
    <property type="match status" value="1"/>
</dbReference>
<dbReference type="InterPro" id="IPR042100">
    <property type="entry name" value="Bug_dom1"/>
</dbReference>
<keyword evidence="3" id="KW-0675">Receptor</keyword>
<feature type="signal peptide" evidence="2">
    <location>
        <begin position="1"/>
        <end position="26"/>
    </location>
</feature>
<comment type="similarity">
    <text evidence="1">Belongs to the UPF0065 (bug) family.</text>
</comment>
<evidence type="ECO:0000256" key="2">
    <source>
        <dbReference type="SAM" id="SignalP"/>
    </source>
</evidence>
<feature type="chain" id="PRO_5018032510" evidence="2">
    <location>
        <begin position="27"/>
        <end position="327"/>
    </location>
</feature>
<keyword evidence="4" id="KW-1185">Reference proteome</keyword>
<proteinExistence type="inferred from homology"/>
<dbReference type="CDD" id="cd13578">
    <property type="entry name" value="PBP2_Bug27"/>
    <property type="match status" value="1"/>
</dbReference>
<keyword evidence="2" id="KW-0732">Signal</keyword>
<dbReference type="PIRSF" id="PIRSF017082">
    <property type="entry name" value="YflP"/>
    <property type="match status" value="1"/>
</dbReference>
<dbReference type="OrthoDB" id="8678477at2"/>
<dbReference type="Proteomes" id="UP000277294">
    <property type="component" value="Unassembled WGS sequence"/>
</dbReference>
<evidence type="ECO:0000313" key="4">
    <source>
        <dbReference type="Proteomes" id="UP000277294"/>
    </source>
</evidence>
<dbReference type="SUPFAM" id="SSF53850">
    <property type="entry name" value="Periplasmic binding protein-like II"/>
    <property type="match status" value="1"/>
</dbReference>
<evidence type="ECO:0000313" key="3">
    <source>
        <dbReference type="EMBL" id="VCU71759.1"/>
    </source>
</evidence>
<dbReference type="PROSITE" id="PS51257">
    <property type="entry name" value="PROKAR_LIPOPROTEIN"/>
    <property type="match status" value="1"/>
</dbReference>
<dbReference type="AlphaFoldDB" id="A0A3P4B635"/>
<gene>
    <name evidence="3" type="ORF">PIGHUM_03849</name>
</gene>
<organism evidence="3 4">
    <name type="scientific">Pigmentiphaga humi</name>
    <dbReference type="NCBI Taxonomy" id="2478468"/>
    <lineage>
        <taxon>Bacteria</taxon>
        <taxon>Pseudomonadati</taxon>
        <taxon>Pseudomonadota</taxon>
        <taxon>Betaproteobacteria</taxon>
        <taxon>Burkholderiales</taxon>
        <taxon>Alcaligenaceae</taxon>
        <taxon>Pigmentiphaga</taxon>
    </lineage>
</organism>
<dbReference type="PANTHER" id="PTHR42928:SF5">
    <property type="entry name" value="BLR1237 PROTEIN"/>
    <property type="match status" value="1"/>
</dbReference>
<dbReference type="EMBL" id="UWPJ01000029">
    <property type="protein sequence ID" value="VCU71759.1"/>
    <property type="molecule type" value="Genomic_DNA"/>
</dbReference>
<dbReference type="InterPro" id="IPR005064">
    <property type="entry name" value="BUG"/>
</dbReference>
<protein>
    <submittedName>
        <fullName evidence="3">Tripartite tricarboxylate transporter family receptor</fullName>
    </submittedName>
</protein>
<dbReference type="RefSeq" id="WP_124081345.1">
    <property type="nucleotide sequence ID" value="NZ_UWPJ01000029.1"/>
</dbReference>
<accession>A0A3P4B635</accession>
<dbReference type="PANTHER" id="PTHR42928">
    <property type="entry name" value="TRICARBOXYLATE-BINDING PROTEIN"/>
    <property type="match status" value="1"/>
</dbReference>
<dbReference type="Gene3D" id="3.40.190.10">
    <property type="entry name" value="Periplasmic binding protein-like II"/>
    <property type="match status" value="1"/>
</dbReference>